<gene>
    <name evidence="1" type="ORF">X975_22748</name>
</gene>
<evidence type="ECO:0000313" key="2">
    <source>
        <dbReference type="Proteomes" id="UP000054359"/>
    </source>
</evidence>
<organism evidence="1 2">
    <name type="scientific">Stegodyphus mimosarum</name>
    <name type="common">African social velvet spider</name>
    <dbReference type="NCBI Taxonomy" id="407821"/>
    <lineage>
        <taxon>Eukaryota</taxon>
        <taxon>Metazoa</taxon>
        <taxon>Ecdysozoa</taxon>
        <taxon>Arthropoda</taxon>
        <taxon>Chelicerata</taxon>
        <taxon>Arachnida</taxon>
        <taxon>Araneae</taxon>
        <taxon>Araneomorphae</taxon>
        <taxon>Entelegynae</taxon>
        <taxon>Eresoidea</taxon>
        <taxon>Eresidae</taxon>
        <taxon>Stegodyphus</taxon>
    </lineage>
</organism>
<reference evidence="1 2" key="1">
    <citation type="submission" date="2013-11" db="EMBL/GenBank/DDBJ databases">
        <title>Genome sequencing of Stegodyphus mimosarum.</title>
        <authorList>
            <person name="Bechsgaard J."/>
        </authorList>
    </citation>
    <scope>NUCLEOTIDE SEQUENCE [LARGE SCALE GENOMIC DNA]</scope>
</reference>
<dbReference type="Proteomes" id="UP000054359">
    <property type="component" value="Unassembled WGS sequence"/>
</dbReference>
<evidence type="ECO:0000313" key="1">
    <source>
        <dbReference type="EMBL" id="KFM76585.1"/>
    </source>
</evidence>
<name>A0A087UGU6_STEMI</name>
<dbReference type="AlphaFoldDB" id="A0A087UGU6"/>
<sequence>MARMFLKVLHMQNLQWVLYGGENPCLCGWTRGAMNTRLRKLSTSDPSVFNSILTANTTKGTKIVSSSMYGHR</sequence>
<protein>
    <submittedName>
        <fullName evidence="1">Uncharacterized protein</fullName>
    </submittedName>
</protein>
<keyword evidence="2" id="KW-1185">Reference proteome</keyword>
<dbReference type="EMBL" id="KK119734">
    <property type="protein sequence ID" value="KFM76585.1"/>
    <property type="molecule type" value="Genomic_DNA"/>
</dbReference>
<feature type="non-terminal residue" evidence="1">
    <location>
        <position position="72"/>
    </location>
</feature>
<accession>A0A087UGU6</accession>
<proteinExistence type="predicted"/>